<protein>
    <submittedName>
        <fullName evidence="2">Uncharacterized protein</fullName>
    </submittedName>
</protein>
<name>A0A9P6KLQ3_9PLEO</name>
<feature type="compositionally biased region" description="Polar residues" evidence="1">
    <location>
        <begin position="597"/>
        <end position="613"/>
    </location>
</feature>
<accession>A0A9P6KLQ3</accession>
<dbReference type="OrthoDB" id="5407305at2759"/>
<organism evidence="2 3">
    <name type="scientific">Paraphaeosphaeria minitans</name>
    <dbReference type="NCBI Taxonomy" id="565426"/>
    <lineage>
        <taxon>Eukaryota</taxon>
        <taxon>Fungi</taxon>
        <taxon>Dikarya</taxon>
        <taxon>Ascomycota</taxon>
        <taxon>Pezizomycotina</taxon>
        <taxon>Dothideomycetes</taxon>
        <taxon>Pleosporomycetidae</taxon>
        <taxon>Pleosporales</taxon>
        <taxon>Massarineae</taxon>
        <taxon>Didymosphaeriaceae</taxon>
        <taxon>Paraphaeosphaeria</taxon>
    </lineage>
</organism>
<feature type="compositionally biased region" description="Polar residues" evidence="1">
    <location>
        <begin position="534"/>
        <end position="556"/>
    </location>
</feature>
<keyword evidence="3" id="KW-1185">Reference proteome</keyword>
<feature type="region of interest" description="Disordered" evidence="1">
    <location>
        <begin position="492"/>
        <end position="518"/>
    </location>
</feature>
<feature type="compositionally biased region" description="Polar residues" evidence="1">
    <location>
        <begin position="492"/>
        <end position="515"/>
    </location>
</feature>
<dbReference type="EMBL" id="WJXW01000013">
    <property type="protein sequence ID" value="KAF9731122.1"/>
    <property type="molecule type" value="Genomic_DNA"/>
</dbReference>
<feature type="compositionally biased region" description="Basic residues" evidence="1">
    <location>
        <begin position="621"/>
        <end position="632"/>
    </location>
</feature>
<feature type="compositionally biased region" description="Polar residues" evidence="1">
    <location>
        <begin position="81"/>
        <end position="91"/>
    </location>
</feature>
<feature type="compositionally biased region" description="Polar residues" evidence="1">
    <location>
        <begin position="730"/>
        <end position="739"/>
    </location>
</feature>
<feature type="compositionally biased region" description="Polar residues" evidence="1">
    <location>
        <begin position="688"/>
        <end position="697"/>
    </location>
</feature>
<feature type="region of interest" description="Disordered" evidence="1">
    <location>
        <begin position="185"/>
        <end position="208"/>
    </location>
</feature>
<dbReference type="Proteomes" id="UP000756921">
    <property type="component" value="Unassembled WGS sequence"/>
</dbReference>
<reference evidence="2" key="1">
    <citation type="journal article" date="2020" name="Mol. Plant Microbe Interact.">
        <title>Genome Sequence of the Biocontrol Agent Coniothyrium minitans strain Conio (IMI 134523).</title>
        <authorList>
            <person name="Patel D."/>
            <person name="Shittu T.A."/>
            <person name="Baroncelli R."/>
            <person name="Muthumeenakshi S."/>
            <person name="Osborne T.H."/>
            <person name="Janganan T.K."/>
            <person name="Sreenivasaprasad S."/>
        </authorList>
    </citation>
    <scope>NUCLEOTIDE SEQUENCE</scope>
    <source>
        <strain evidence="2">Conio</strain>
    </source>
</reference>
<feature type="compositionally biased region" description="Polar residues" evidence="1">
    <location>
        <begin position="572"/>
        <end position="586"/>
    </location>
</feature>
<feature type="region of interest" description="Disordered" evidence="1">
    <location>
        <begin position="1"/>
        <end position="123"/>
    </location>
</feature>
<feature type="compositionally biased region" description="Polar residues" evidence="1">
    <location>
        <begin position="99"/>
        <end position="123"/>
    </location>
</feature>
<evidence type="ECO:0000256" key="1">
    <source>
        <dbReference type="SAM" id="MobiDB-lite"/>
    </source>
</evidence>
<comment type="caution">
    <text evidence="2">The sequence shown here is derived from an EMBL/GenBank/DDBJ whole genome shotgun (WGS) entry which is preliminary data.</text>
</comment>
<gene>
    <name evidence="2" type="ORF">PMIN01_11081</name>
</gene>
<evidence type="ECO:0000313" key="2">
    <source>
        <dbReference type="EMBL" id="KAF9731122.1"/>
    </source>
</evidence>
<dbReference type="AlphaFoldDB" id="A0A9P6KLQ3"/>
<feature type="region of interest" description="Disordered" evidence="1">
    <location>
        <begin position="534"/>
        <end position="739"/>
    </location>
</feature>
<sequence>MNPQVRQAGVGPAPPNASHRSKSRSSASKSSQQNRNPFQVSVAGSPRYVARPESLALTTSPLIGSRIPRKSPGSALAAPGQTGSLLQSQRSVKPHSTKETTPTGIGSATLQVSTQTVSSRNTMLKSVQNAKRDSMVNAHKPLPSPPALQIVYPLNSPKAQRTLIDAEFQVTPSFAEWPALSPEKVASEGVGESQDPNAANATTSSFSPVESVSLAEQYELTTGVLDYPYRWSTNPYEQKTGSSSLSPIQASYTDIEEGLVPDKTIHALTTRDEEALESPPARKVAIPPRVSSMRAPGPYSVTSQESQMVNTAATAGYHRRETRMGDKQWPLLNTEGNRPSSIAELQLEPAKMTSFSGDNTCTRNAHGVSESMDTYHTANSHRAAALSASSWSHVAGSSIYDDEPQLEERGYRTKRISDHASESEPGPLLKISDEADAFLLGRVPPLPENTTIKSTLREGSLSAITSRTVSRLSAGVSRSKTHQTITGRAATRLSTPSELQQTSVTSWSTPTLESNDTVRKRSFNSTPKITTITSTGIDQPFTTPLSFSNTSRSKTSPALARISPRVEVSPSYARSTVASSRNTSMLDQRAVLRKPANTPNRTSELKSEYSQTHSKSDSKPSRKKEVKSKRSLRNILSFQDTKIKAPSVPVVPKRSSRMGSAIGARFNKSSANLRTQRATEETTRRTVPGSQAGSAQTVPPPMTESDTRATSASLHAQRKNGETTPRVVSEGQNGNIQPVQPSSARLTLAEATIPDAITNFNKIMYHASQLPETSSVRLRGLEIAQVCTTLTHHASMLDELALTMQMRQALLASVDACKTAQIAATQAQRSARQAELSMQRLAVEMGRLFKLCEGDLDEETAHLIKGLLRNAWDSAFPLSPLTTSRSTSNPQ</sequence>
<feature type="compositionally biased region" description="Polar residues" evidence="1">
    <location>
        <begin position="194"/>
        <end position="208"/>
    </location>
</feature>
<evidence type="ECO:0000313" key="3">
    <source>
        <dbReference type="Proteomes" id="UP000756921"/>
    </source>
</evidence>
<proteinExistence type="predicted"/>